<dbReference type="Proteomes" id="UP000224829">
    <property type="component" value="Segment"/>
</dbReference>
<reference evidence="1 2" key="1">
    <citation type="submission" date="2017-05" db="EMBL/GenBank/DDBJ databases">
        <authorList>
            <person name="Song R."/>
            <person name="Chenine A.L."/>
            <person name="Ruprecht R.M."/>
        </authorList>
    </citation>
    <scope>NUCLEOTIDE SEQUENCE [LARGE SCALE GENOMIC DNA]</scope>
</reference>
<organism evidence="1 2">
    <name type="scientific">Pseudomonas phage Noxifer</name>
    <dbReference type="NCBI Taxonomy" id="2006684"/>
    <lineage>
        <taxon>Viruses</taxon>
        <taxon>Duplodnaviria</taxon>
        <taxon>Heunggongvirae</taxon>
        <taxon>Uroviricota</taxon>
        <taxon>Caudoviricetes</taxon>
        <taxon>Chimalliviridae</taxon>
        <taxon>Noxifervirus</taxon>
        <taxon>Noxifervirus noxifer</taxon>
    </lineage>
</organism>
<protein>
    <submittedName>
        <fullName evidence="1">Uncharacterized protein</fullName>
    </submittedName>
</protein>
<name>A0A1Y0SXC8_9CAUD</name>
<sequence>MLKKSDLLAMYNEVQAIVPDAKVALADNTALFFHGIVKTANSAIFEVSATLFETARQRTGNFVSTDLGVRGLFLRDGLLLLEGVHADIVWQEGVPMYTLEAMRVRYELMGRGEKPFASSHARFAYDIGQLQAKLAEPEPAAPVAQPVAHVEPDFGELTEAEAAFRDRCKKADWYYGYSDSLQVFKAGRACCDALKAESVQHGGNYAALYQYYSTR</sequence>
<accession>A0A1Y0SXC8</accession>
<evidence type="ECO:0000313" key="2">
    <source>
        <dbReference type="Proteomes" id="UP000224829"/>
    </source>
</evidence>
<keyword evidence="2" id="KW-1185">Reference proteome</keyword>
<proteinExistence type="predicted"/>
<dbReference type="EMBL" id="MF063068">
    <property type="protein sequence ID" value="ARV77175.1"/>
    <property type="molecule type" value="Genomic_DNA"/>
</dbReference>
<gene>
    <name evidence="1" type="ORF">NOXIFER_4</name>
</gene>
<evidence type="ECO:0000313" key="1">
    <source>
        <dbReference type="EMBL" id="ARV77175.1"/>
    </source>
</evidence>